<dbReference type="EMBL" id="CM017652">
    <property type="protein sequence ID" value="TYI85740.1"/>
    <property type="molecule type" value="Genomic_DNA"/>
</dbReference>
<gene>
    <name evidence="1" type="ORF">E1A91_D04G016800v1</name>
</gene>
<reference evidence="1 2" key="1">
    <citation type="submission" date="2019-07" db="EMBL/GenBank/DDBJ databases">
        <title>WGS assembly of Gossypium mustelinum.</title>
        <authorList>
            <person name="Chen Z.J."/>
            <person name="Sreedasyam A."/>
            <person name="Ando A."/>
            <person name="Song Q."/>
            <person name="De L."/>
            <person name="Hulse-Kemp A."/>
            <person name="Ding M."/>
            <person name="Ye W."/>
            <person name="Kirkbride R."/>
            <person name="Jenkins J."/>
            <person name="Plott C."/>
            <person name="Lovell J."/>
            <person name="Lin Y.-M."/>
            <person name="Vaughn R."/>
            <person name="Liu B."/>
            <person name="Li W."/>
            <person name="Simpson S."/>
            <person name="Scheffler B."/>
            <person name="Saski C."/>
            <person name="Grover C."/>
            <person name="Hu G."/>
            <person name="Conover J."/>
            <person name="Carlson J."/>
            <person name="Shu S."/>
            <person name="Boston L."/>
            <person name="Williams M."/>
            <person name="Peterson D."/>
            <person name="Mcgee K."/>
            <person name="Jones D."/>
            <person name="Wendel J."/>
            <person name="Stelly D."/>
            <person name="Grimwood J."/>
            <person name="Schmutz J."/>
        </authorList>
    </citation>
    <scope>NUCLEOTIDE SEQUENCE [LARGE SCALE GENOMIC DNA]</scope>
    <source>
        <strain evidence="1">1408120.09</strain>
    </source>
</reference>
<dbReference type="AlphaFoldDB" id="A0A5D2V986"/>
<dbReference type="Proteomes" id="UP000323597">
    <property type="component" value="Chromosome D04"/>
</dbReference>
<organism evidence="1 2">
    <name type="scientific">Gossypium mustelinum</name>
    <name type="common">Cotton</name>
    <name type="synonym">Gossypium caicoense</name>
    <dbReference type="NCBI Taxonomy" id="34275"/>
    <lineage>
        <taxon>Eukaryota</taxon>
        <taxon>Viridiplantae</taxon>
        <taxon>Streptophyta</taxon>
        <taxon>Embryophyta</taxon>
        <taxon>Tracheophyta</taxon>
        <taxon>Spermatophyta</taxon>
        <taxon>Magnoliopsida</taxon>
        <taxon>eudicotyledons</taxon>
        <taxon>Gunneridae</taxon>
        <taxon>Pentapetalae</taxon>
        <taxon>rosids</taxon>
        <taxon>malvids</taxon>
        <taxon>Malvales</taxon>
        <taxon>Malvaceae</taxon>
        <taxon>Malvoideae</taxon>
        <taxon>Gossypium</taxon>
    </lineage>
</organism>
<sequence length="95" mass="11532">MNQLNRKLKNELYLILKKLKRKIGVNATIKIPNSTLERGPNVDIFSLVHPTCSFYCFDFIERKFYKTYQLMDSFFIIPQRFYRRDSFIHWYNVVG</sequence>
<protein>
    <submittedName>
        <fullName evidence="1">Uncharacterized protein</fullName>
    </submittedName>
</protein>
<accession>A0A5D2V986</accession>
<evidence type="ECO:0000313" key="1">
    <source>
        <dbReference type="EMBL" id="TYI85740.1"/>
    </source>
</evidence>
<evidence type="ECO:0000313" key="2">
    <source>
        <dbReference type="Proteomes" id="UP000323597"/>
    </source>
</evidence>
<keyword evidence="2" id="KW-1185">Reference proteome</keyword>
<name>A0A5D2V986_GOSMU</name>
<proteinExistence type="predicted"/>